<dbReference type="Pfam" id="PF00391">
    <property type="entry name" value="PEP-utilizers"/>
    <property type="match status" value="1"/>
</dbReference>
<feature type="domain" description="PEP-utilising enzyme mobile" evidence="1">
    <location>
        <begin position="698"/>
        <end position="765"/>
    </location>
</feature>
<dbReference type="Proteomes" id="UP000659697">
    <property type="component" value="Unassembled WGS sequence"/>
</dbReference>
<dbReference type="InterPro" id="IPR036637">
    <property type="entry name" value="Phosphohistidine_dom_sf"/>
</dbReference>
<reference evidence="4" key="1">
    <citation type="journal article" date="2019" name="Int. J. Syst. Evol. Microbiol.">
        <title>The Global Catalogue of Microorganisms (GCM) 10K type strain sequencing project: providing services to taxonomists for standard genome sequencing and annotation.</title>
        <authorList>
            <consortium name="The Broad Institute Genomics Platform"/>
            <consortium name="The Broad Institute Genome Sequencing Center for Infectious Disease"/>
            <person name="Wu L."/>
            <person name="Ma J."/>
        </authorList>
    </citation>
    <scope>NUCLEOTIDE SEQUENCE [LARGE SCALE GENOMIC DNA]</scope>
    <source>
        <strain evidence="4">CGMCC 1.7003</strain>
    </source>
</reference>
<proteinExistence type="predicted"/>
<evidence type="ECO:0008006" key="5">
    <source>
        <dbReference type="Google" id="ProtNLM"/>
    </source>
</evidence>
<comment type="caution">
    <text evidence="3">The sequence shown here is derived from an EMBL/GenBank/DDBJ whole genome shotgun (WGS) entry which is preliminary data.</text>
</comment>
<dbReference type="SUPFAM" id="SSF52009">
    <property type="entry name" value="Phosphohistidine domain"/>
    <property type="match status" value="1"/>
</dbReference>
<dbReference type="EMBL" id="BNAO01000004">
    <property type="protein sequence ID" value="GHG69357.1"/>
    <property type="molecule type" value="Genomic_DNA"/>
</dbReference>
<feature type="domain" description="Pyruvate phosphate dikinase AMP/ATP-binding" evidence="2">
    <location>
        <begin position="35"/>
        <end position="143"/>
    </location>
</feature>
<dbReference type="RefSeq" id="WP_189432708.1">
    <property type="nucleotide sequence ID" value="NZ_BNAO01000004.1"/>
</dbReference>
<dbReference type="SUPFAM" id="SSF56059">
    <property type="entry name" value="Glutathione synthetase ATP-binding domain-like"/>
    <property type="match status" value="1"/>
</dbReference>
<evidence type="ECO:0000313" key="4">
    <source>
        <dbReference type="Proteomes" id="UP000659697"/>
    </source>
</evidence>
<sequence>MLKEVAMTSSKADMLALLAGKLQYATILPQYTLTYAQWQQDATALIMAILQQFTQPMAVRSSAKNEDQLQSSTAGKYCSVLDVAASEAALTDAITSVFASYNAPSSEDQVFVQPMLQQVACAGVAFSHDASTGAPYYVISADFTGSTDSITSGAAATFQTWYIRHGSLPSEAWLNQLVLLFTELKQHFGEQPLDIEFAYCKQKLILLQLRPLLVNALYQPDAAQYQLELDCIDKKLRRLTQRHPYLMGSHTCFGVMPDWNPAEIIGIKPKPLALSLYKELVTDTVWSTQRCNYGYRDVRDHALMLVLGGTPFIDIRVSFNSFIPATLETALAEKLVNYYLAKLRHSPQLHDKVEFNIVISCFSFDLSSSLLELAENGFSVEECQQIKQALTDLTRNIIADHNGVFTQDIQSITTLEQRQSQLMQSDLNKLDKIYWLLQDCKRYGTLPFAGLARAGFIAMQLLGSLRTTGLITEQHYQAFLHDVSTVSSALVTDKQRLPDNTFMEKYGHLRPGTYEITSPRYDEQPEKYFAGFTAVEHHTATKSAFSLSLAQLNAINQTLHDAGLNLDAVTLFNFIKQAIEAREYSKFVFSRSLSDALVLIEHLGVQVGFDREQLAYADIKDILRLHSTTHSAAATLQSSIRLGQDYHRLCLGIKLPALICQATEVQSFALFADEPNFITLKSVSGHCCDASNTANLNGKIVFIEAADPGYDWLFSHNIAALVTQFGGCNSHMAIRAQELGIPAIIGAGELLFKRWQKAGWLSIDCACKKVDMNK</sequence>
<dbReference type="Pfam" id="PF01326">
    <property type="entry name" value="PPDK_N"/>
    <property type="match status" value="1"/>
</dbReference>
<dbReference type="Gene3D" id="3.30.1490.20">
    <property type="entry name" value="ATP-grasp fold, A domain"/>
    <property type="match status" value="1"/>
</dbReference>
<dbReference type="InterPro" id="IPR008279">
    <property type="entry name" value="PEP-util_enz_mobile_dom"/>
</dbReference>
<dbReference type="Gene3D" id="3.50.30.10">
    <property type="entry name" value="Phosphohistidine domain"/>
    <property type="match status" value="1"/>
</dbReference>
<keyword evidence="4" id="KW-1185">Reference proteome</keyword>
<dbReference type="InterPro" id="IPR002192">
    <property type="entry name" value="PPDK_AMP/ATP-bd"/>
</dbReference>
<accession>A0ABQ3L0C0</accession>
<name>A0ABQ3L0C0_9ALTE</name>
<evidence type="ECO:0000313" key="3">
    <source>
        <dbReference type="EMBL" id="GHG69357.1"/>
    </source>
</evidence>
<evidence type="ECO:0000259" key="2">
    <source>
        <dbReference type="Pfam" id="PF01326"/>
    </source>
</evidence>
<organism evidence="3 4">
    <name type="scientific">Alishewanella longhuensis</name>
    <dbReference type="NCBI Taxonomy" id="1091037"/>
    <lineage>
        <taxon>Bacteria</taxon>
        <taxon>Pseudomonadati</taxon>
        <taxon>Pseudomonadota</taxon>
        <taxon>Gammaproteobacteria</taxon>
        <taxon>Alteromonadales</taxon>
        <taxon>Alteromonadaceae</taxon>
        <taxon>Alishewanella</taxon>
    </lineage>
</organism>
<gene>
    <name evidence="3" type="ORF">GCM10010919_19240</name>
</gene>
<dbReference type="PANTHER" id="PTHR43615:SF1">
    <property type="entry name" value="PPDK_N DOMAIN-CONTAINING PROTEIN"/>
    <property type="match status" value="1"/>
</dbReference>
<dbReference type="NCBIfam" id="NF004508">
    <property type="entry name" value="PRK05849.1"/>
    <property type="match status" value="1"/>
</dbReference>
<dbReference type="InterPro" id="IPR013815">
    <property type="entry name" value="ATP_grasp_subdomain_1"/>
</dbReference>
<dbReference type="InterPro" id="IPR051549">
    <property type="entry name" value="PEP_Utilizing_Enz"/>
</dbReference>
<protein>
    <recommendedName>
        <fullName evidence="5">Phosphoenolpyruvate synthase</fullName>
    </recommendedName>
</protein>
<dbReference type="Gene3D" id="3.30.470.20">
    <property type="entry name" value="ATP-grasp fold, B domain"/>
    <property type="match status" value="1"/>
</dbReference>
<dbReference type="PANTHER" id="PTHR43615">
    <property type="entry name" value="PHOSPHOENOLPYRUVATE SYNTHASE-RELATED"/>
    <property type="match status" value="1"/>
</dbReference>
<evidence type="ECO:0000259" key="1">
    <source>
        <dbReference type="Pfam" id="PF00391"/>
    </source>
</evidence>